<dbReference type="InterPro" id="IPR036264">
    <property type="entry name" value="Bact_exopeptidase_dim_dom"/>
</dbReference>
<feature type="domain" description="Peptidase M20 dimerisation" evidence="6">
    <location>
        <begin position="286"/>
        <end position="405"/>
    </location>
</feature>
<evidence type="ECO:0000259" key="6">
    <source>
        <dbReference type="Pfam" id="PF07687"/>
    </source>
</evidence>
<evidence type="ECO:0000256" key="3">
    <source>
        <dbReference type="ARBA" id="ARBA00022801"/>
    </source>
</evidence>
<dbReference type="PANTHER" id="PTHR43808">
    <property type="entry name" value="ACETYLORNITHINE DEACETYLASE"/>
    <property type="match status" value="1"/>
</dbReference>
<dbReference type="SUPFAM" id="SSF53187">
    <property type="entry name" value="Zn-dependent exopeptidases"/>
    <property type="match status" value="1"/>
</dbReference>
<dbReference type="PANTHER" id="PTHR43808:SF32">
    <property type="entry name" value="ARGE_DAPE-RELATED DEACYLASE"/>
    <property type="match status" value="1"/>
</dbReference>
<keyword evidence="2" id="KW-0479">Metal-binding</keyword>
<dbReference type="PATRIC" id="fig|53707.9.peg.704"/>
<dbReference type="PROSITE" id="PS00758">
    <property type="entry name" value="ARGE_DAPE_CPG2_1"/>
    <property type="match status" value="1"/>
</dbReference>
<dbReference type="InterPro" id="IPR001261">
    <property type="entry name" value="ArgE/DapE_CS"/>
</dbReference>
<dbReference type="Gene3D" id="3.40.630.10">
    <property type="entry name" value="Zn peptidases"/>
    <property type="match status" value="1"/>
</dbReference>
<sequence length="505" mass="54332">MVLAIRLIVQTLFRAQKFQLPFVRLHSGSLAGAMEPYQPSRHLGRHSIAPCGQSDEIPGAMPRSSLMAKRSLSSMKKSISLLTTLFFCHGALAGTMLDEQSITSYVDSHSAEQVALLEKLVNINSGTDNVDGVVKVGDLMKAELEALGFDTRWHELPAGMNHAGSLVAVHDGNKSAKRILLIGHLDTVFPATSKFQEYSLIDGGKKAKGPGVIDDKGGLVTILYALHALKHSGALQDMNISVVLVGDEELAAKPTEISREWLIAEAKRSDIALGFEFALSPNQLITERRGLSEWFLTSTGIDKHSATIFQPETGFGAVYESARVLDEIRSKLSGEQGLTINPGLILGGATAQEDVPSGQGTASGRKTTIARIVSVHGDLRFSSEEQRSSAEARLQEIASHSLPQTHSELKIKAIMPVMVDRESNRKLLQAYSKVSQDLDGPALESAPSAERGGADISYVNKYVTASLDGLGAWGQGAHSENETIDLSSLPVVTKRAALFISRYGK</sequence>
<dbReference type="Gene3D" id="3.30.70.360">
    <property type="match status" value="1"/>
</dbReference>
<keyword evidence="5" id="KW-0170">Cobalt</keyword>
<organism evidence="7 8">
    <name type="scientific">Pseudomonas amygdali pv. lachrymans</name>
    <name type="common">Pseudomonas syringae pv. lachrymans</name>
    <dbReference type="NCBI Taxonomy" id="53707"/>
    <lineage>
        <taxon>Bacteria</taxon>
        <taxon>Pseudomonadati</taxon>
        <taxon>Pseudomonadota</taxon>
        <taxon>Gammaproteobacteria</taxon>
        <taxon>Pseudomonadales</taxon>
        <taxon>Pseudomonadaceae</taxon>
        <taxon>Pseudomonas</taxon>
        <taxon>Pseudomonas amygdali</taxon>
    </lineage>
</organism>
<dbReference type="InterPro" id="IPR011650">
    <property type="entry name" value="Peptidase_M20_dimer"/>
</dbReference>
<gene>
    <name evidence="7" type="ORF">ALO35_04658</name>
</gene>
<dbReference type="Proteomes" id="UP000050265">
    <property type="component" value="Unassembled WGS sequence"/>
</dbReference>
<dbReference type="Pfam" id="PF07687">
    <property type="entry name" value="M20_dimer"/>
    <property type="match status" value="1"/>
</dbReference>
<comment type="cofactor">
    <cofactor evidence="1">
        <name>Zn(2+)</name>
        <dbReference type="ChEBI" id="CHEBI:29105"/>
    </cofactor>
</comment>
<keyword evidence="4" id="KW-0862">Zinc</keyword>
<dbReference type="InterPro" id="IPR050072">
    <property type="entry name" value="Peptidase_M20A"/>
</dbReference>
<dbReference type="SUPFAM" id="SSF55031">
    <property type="entry name" value="Bacterial exopeptidase dimerisation domain"/>
    <property type="match status" value="1"/>
</dbReference>
<evidence type="ECO:0000256" key="2">
    <source>
        <dbReference type="ARBA" id="ARBA00022723"/>
    </source>
</evidence>
<evidence type="ECO:0000256" key="1">
    <source>
        <dbReference type="ARBA" id="ARBA00001947"/>
    </source>
</evidence>
<dbReference type="GO" id="GO:0016787">
    <property type="term" value="F:hydrolase activity"/>
    <property type="evidence" value="ECO:0007669"/>
    <property type="project" value="UniProtKB-KW"/>
</dbReference>
<dbReference type="AlphaFoldDB" id="A0A0P9U528"/>
<dbReference type="GO" id="GO:0046872">
    <property type="term" value="F:metal ion binding"/>
    <property type="evidence" value="ECO:0007669"/>
    <property type="project" value="UniProtKB-KW"/>
</dbReference>
<evidence type="ECO:0000313" key="7">
    <source>
        <dbReference type="EMBL" id="KPX65936.1"/>
    </source>
</evidence>
<reference evidence="7 8" key="1">
    <citation type="submission" date="2015-09" db="EMBL/GenBank/DDBJ databases">
        <title>Genome announcement of multiple Pseudomonas syringae strains.</title>
        <authorList>
            <person name="Thakur S."/>
            <person name="Wang P.W."/>
            <person name="Gong Y."/>
            <person name="Weir B.S."/>
            <person name="Guttman D.S."/>
        </authorList>
    </citation>
    <scope>NUCLEOTIDE SEQUENCE [LARGE SCALE GENOMIC DNA]</scope>
    <source>
        <strain evidence="7 8">ICMP3507</strain>
    </source>
</reference>
<evidence type="ECO:0000256" key="5">
    <source>
        <dbReference type="ARBA" id="ARBA00023285"/>
    </source>
</evidence>
<keyword evidence="3" id="KW-0378">Hydrolase</keyword>
<evidence type="ECO:0000313" key="8">
    <source>
        <dbReference type="Proteomes" id="UP000050265"/>
    </source>
</evidence>
<comment type="caution">
    <text evidence="7">The sequence shown here is derived from an EMBL/GenBank/DDBJ whole genome shotgun (WGS) entry which is preliminary data.</text>
</comment>
<dbReference type="CDD" id="cd03885">
    <property type="entry name" value="M20_CPDG2"/>
    <property type="match status" value="1"/>
</dbReference>
<proteinExistence type="predicted"/>
<dbReference type="Pfam" id="PF01546">
    <property type="entry name" value="Peptidase_M20"/>
    <property type="match status" value="1"/>
</dbReference>
<name>A0A0P9U528_PSEAV</name>
<dbReference type="EMBL" id="LJQP01000289">
    <property type="protein sequence ID" value="KPX65936.1"/>
    <property type="molecule type" value="Genomic_DNA"/>
</dbReference>
<dbReference type="InterPro" id="IPR002933">
    <property type="entry name" value="Peptidase_M20"/>
</dbReference>
<accession>A0A0P9U528</accession>
<protein>
    <submittedName>
        <fullName evidence="7">Peptidase, M20/M25/M40 family protein</fullName>
    </submittedName>
</protein>
<evidence type="ECO:0000256" key="4">
    <source>
        <dbReference type="ARBA" id="ARBA00022833"/>
    </source>
</evidence>